<dbReference type="Proteomes" id="UP001278500">
    <property type="component" value="Unassembled WGS sequence"/>
</dbReference>
<evidence type="ECO:0000256" key="1">
    <source>
        <dbReference type="SAM" id="Phobius"/>
    </source>
</evidence>
<gene>
    <name evidence="2" type="ORF">B0H65DRAFT_468272</name>
</gene>
<keyword evidence="3" id="KW-1185">Reference proteome</keyword>
<proteinExistence type="predicted"/>
<dbReference type="EMBL" id="JAUEPP010000005">
    <property type="protein sequence ID" value="KAK3342447.1"/>
    <property type="molecule type" value="Genomic_DNA"/>
</dbReference>
<keyword evidence="1" id="KW-0812">Transmembrane</keyword>
<sequence length="120" mass="13674">MAWIPRDGFSYIRRTEIALSSEYPGRSMSSNIATQPTSFSSLFATTTTGFLVIIPRLQRGAARPVKRMKGTKEDGKSLVFSGFPAPFLRYRERADVVIHKREKPERMRSEKKKIICSCSR</sequence>
<accession>A0AAE0MRJ6</accession>
<organism evidence="2 3">
    <name type="scientific">Neurospora tetraspora</name>
    <dbReference type="NCBI Taxonomy" id="94610"/>
    <lineage>
        <taxon>Eukaryota</taxon>
        <taxon>Fungi</taxon>
        <taxon>Dikarya</taxon>
        <taxon>Ascomycota</taxon>
        <taxon>Pezizomycotina</taxon>
        <taxon>Sordariomycetes</taxon>
        <taxon>Sordariomycetidae</taxon>
        <taxon>Sordariales</taxon>
        <taxon>Sordariaceae</taxon>
        <taxon>Neurospora</taxon>
    </lineage>
</organism>
<comment type="caution">
    <text evidence="2">The sequence shown here is derived from an EMBL/GenBank/DDBJ whole genome shotgun (WGS) entry which is preliminary data.</text>
</comment>
<reference evidence="2" key="2">
    <citation type="submission" date="2023-06" db="EMBL/GenBank/DDBJ databases">
        <authorList>
            <consortium name="Lawrence Berkeley National Laboratory"/>
            <person name="Haridas S."/>
            <person name="Hensen N."/>
            <person name="Bonometti L."/>
            <person name="Westerberg I."/>
            <person name="Brannstrom I.O."/>
            <person name="Guillou S."/>
            <person name="Cros-Aarteil S."/>
            <person name="Calhoun S."/>
            <person name="Kuo A."/>
            <person name="Mondo S."/>
            <person name="Pangilinan J."/>
            <person name="Riley R."/>
            <person name="Labutti K."/>
            <person name="Andreopoulos B."/>
            <person name="Lipzen A."/>
            <person name="Chen C."/>
            <person name="Yanf M."/>
            <person name="Daum C."/>
            <person name="Ng V."/>
            <person name="Clum A."/>
            <person name="Steindorff A."/>
            <person name="Ohm R."/>
            <person name="Martin F."/>
            <person name="Silar P."/>
            <person name="Natvig D."/>
            <person name="Lalanne C."/>
            <person name="Gautier V."/>
            <person name="Ament-Velasquez S.L."/>
            <person name="Kruys A."/>
            <person name="Hutchinson M.I."/>
            <person name="Powell A.J."/>
            <person name="Barry K."/>
            <person name="Miller A.N."/>
            <person name="Grigoriev I.V."/>
            <person name="Debuchy R."/>
            <person name="Gladieux P."/>
            <person name="Thoren M.H."/>
            <person name="Johannesson H."/>
        </authorList>
    </citation>
    <scope>NUCLEOTIDE SEQUENCE</scope>
    <source>
        <strain evidence="2">CBS 560.94</strain>
    </source>
</reference>
<keyword evidence="1" id="KW-0472">Membrane</keyword>
<reference evidence="2" key="1">
    <citation type="journal article" date="2023" name="Mol. Phylogenet. Evol.">
        <title>Genome-scale phylogeny and comparative genomics of the fungal order Sordariales.</title>
        <authorList>
            <person name="Hensen N."/>
            <person name="Bonometti L."/>
            <person name="Westerberg I."/>
            <person name="Brannstrom I.O."/>
            <person name="Guillou S."/>
            <person name="Cros-Aarteil S."/>
            <person name="Calhoun S."/>
            <person name="Haridas S."/>
            <person name="Kuo A."/>
            <person name="Mondo S."/>
            <person name="Pangilinan J."/>
            <person name="Riley R."/>
            <person name="LaButti K."/>
            <person name="Andreopoulos B."/>
            <person name="Lipzen A."/>
            <person name="Chen C."/>
            <person name="Yan M."/>
            <person name="Daum C."/>
            <person name="Ng V."/>
            <person name="Clum A."/>
            <person name="Steindorff A."/>
            <person name="Ohm R.A."/>
            <person name="Martin F."/>
            <person name="Silar P."/>
            <person name="Natvig D.O."/>
            <person name="Lalanne C."/>
            <person name="Gautier V."/>
            <person name="Ament-Velasquez S.L."/>
            <person name="Kruys A."/>
            <person name="Hutchinson M.I."/>
            <person name="Powell A.J."/>
            <person name="Barry K."/>
            <person name="Miller A.N."/>
            <person name="Grigoriev I.V."/>
            <person name="Debuchy R."/>
            <person name="Gladieux P."/>
            <person name="Hiltunen Thoren M."/>
            <person name="Johannesson H."/>
        </authorList>
    </citation>
    <scope>NUCLEOTIDE SEQUENCE</scope>
    <source>
        <strain evidence="2">CBS 560.94</strain>
    </source>
</reference>
<evidence type="ECO:0000313" key="3">
    <source>
        <dbReference type="Proteomes" id="UP001278500"/>
    </source>
</evidence>
<dbReference type="GeneID" id="87864107"/>
<evidence type="ECO:0000313" key="2">
    <source>
        <dbReference type="EMBL" id="KAK3342447.1"/>
    </source>
</evidence>
<keyword evidence="1" id="KW-1133">Transmembrane helix</keyword>
<protein>
    <submittedName>
        <fullName evidence="2">Uncharacterized protein</fullName>
    </submittedName>
</protein>
<name>A0AAE0MRJ6_9PEZI</name>
<feature type="transmembrane region" description="Helical" evidence="1">
    <location>
        <begin position="38"/>
        <end position="57"/>
    </location>
</feature>
<dbReference type="AlphaFoldDB" id="A0AAE0MRJ6"/>
<dbReference type="RefSeq" id="XP_062680240.1">
    <property type="nucleotide sequence ID" value="XM_062826953.1"/>
</dbReference>